<dbReference type="PROSITE" id="PS50011">
    <property type="entry name" value="PROTEIN_KINASE_DOM"/>
    <property type="match status" value="1"/>
</dbReference>
<dbReference type="InterPro" id="IPR000719">
    <property type="entry name" value="Prot_kinase_dom"/>
</dbReference>
<evidence type="ECO:0000313" key="2">
    <source>
        <dbReference type="EMBL" id="KAF9480287.1"/>
    </source>
</evidence>
<evidence type="ECO:0000259" key="1">
    <source>
        <dbReference type="PROSITE" id="PS50011"/>
    </source>
</evidence>
<dbReference type="PANTHER" id="PTHR44167:SF30">
    <property type="entry name" value="PHOSPHORYLASE KINASE"/>
    <property type="match status" value="1"/>
</dbReference>
<feature type="domain" description="Protein kinase" evidence="1">
    <location>
        <begin position="49"/>
        <end position="373"/>
    </location>
</feature>
<accession>A0A9P5Z367</accession>
<evidence type="ECO:0000313" key="3">
    <source>
        <dbReference type="Proteomes" id="UP000807469"/>
    </source>
</evidence>
<dbReference type="AlphaFoldDB" id="A0A9P5Z367"/>
<dbReference type="SMART" id="SM00220">
    <property type="entry name" value="S_TKc"/>
    <property type="match status" value="1"/>
</dbReference>
<dbReference type="OrthoDB" id="5987198at2759"/>
<dbReference type="GO" id="GO:0005524">
    <property type="term" value="F:ATP binding"/>
    <property type="evidence" value="ECO:0007669"/>
    <property type="project" value="InterPro"/>
</dbReference>
<dbReference type="Proteomes" id="UP000807469">
    <property type="component" value="Unassembled WGS sequence"/>
</dbReference>
<dbReference type="GO" id="GO:0004674">
    <property type="term" value="F:protein serine/threonine kinase activity"/>
    <property type="evidence" value="ECO:0007669"/>
    <property type="project" value="TreeGrafter"/>
</dbReference>
<name>A0A9P5Z367_9AGAR</name>
<sequence>MEILSNAEIFWKTKHAWLESCGYQLRPRYQPDWFPSWIQDPPTDSILGVLKREDYLPTIAPQVMDAIRIKDGAAVIMKRVHRLDNEYNQEVEVSLFFSSPQLQKDPNNHCVPIYEMLEIPNDDTFAILVMPLLRRFNSPRFDTIGECMDFLLQIFKGLRFIHQHHIAHRDCTGPNVMMDGSELYPYGFHPTEQDYNLEFTCSAKQMYTRTQRPPTYYWIDFGNAACFDPSNRSPRIYPLHGTDKSAPEFQNLSQDSVEEFDPFPTDIYYLGNLVRMHFTEGDSDCGDPAIFGLEFLKPLIGDMVQDNPEKRPTIDQCVIRLEDLIRSQTSWALRAPVWQTDDSVLGIIYRLAPYWARRIIYTLTQTSPIPKRK</sequence>
<dbReference type="EMBL" id="MU155197">
    <property type="protein sequence ID" value="KAF9480287.1"/>
    <property type="molecule type" value="Genomic_DNA"/>
</dbReference>
<comment type="caution">
    <text evidence="2">The sequence shown here is derived from an EMBL/GenBank/DDBJ whole genome shotgun (WGS) entry which is preliminary data.</text>
</comment>
<dbReference type="GO" id="GO:0005634">
    <property type="term" value="C:nucleus"/>
    <property type="evidence" value="ECO:0007669"/>
    <property type="project" value="TreeGrafter"/>
</dbReference>
<keyword evidence="3" id="KW-1185">Reference proteome</keyword>
<dbReference type="InterPro" id="IPR011009">
    <property type="entry name" value="Kinase-like_dom_sf"/>
</dbReference>
<dbReference type="Gene3D" id="1.10.510.10">
    <property type="entry name" value="Transferase(Phosphotransferase) domain 1"/>
    <property type="match status" value="1"/>
</dbReference>
<protein>
    <recommendedName>
        <fullName evidence="1">Protein kinase domain-containing protein</fullName>
    </recommendedName>
</protein>
<dbReference type="GO" id="GO:0044773">
    <property type="term" value="P:mitotic DNA damage checkpoint signaling"/>
    <property type="evidence" value="ECO:0007669"/>
    <property type="project" value="TreeGrafter"/>
</dbReference>
<dbReference type="SUPFAM" id="SSF56112">
    <property type="entry name" value="Protein kinase-like (PK-like)"/>
    <property type="match status" value="1"/>
</dbReference>
<reference evidence="2" key="1">
    <citation type="submission" date="2020-11" db="EMBL/GenBank/DDBJ databases">
        <authorList>
            <consortium name="DOE Joint Genome Institute"/>
            <person name="Ahrendt S."/>
            <person name="Riley R."/>
            <person name="Andreopoulos W."/>
            <person name="Labutti K."/>
            <person name="Pangilinan J."/>
            <person name="Ruiz-Duenas F.J."/>
            <person name="Barrasa J.M."/>
            <person name="Sanchez-Garcia M."/>
            <person name="Camarero S."/>
            <person name="Miyauchi S."/>
            <person name="Serrano A."/>
            <person name="Linde D."/>
            <person name="Babiker R."/>
            <person name="Drula E."/>
            <person name="Ayuso-Fernandez I."/>
            <person name="Pacheco R."/>
            <person name="Padilla G."/>
            <person name="Ferreira P."/>
            <person name="Barriuso J."/>
            <person name="Kellner H."/>
            <person name="Castanera R."/>
            <person name="Alfaro M."/>
            <person name="Ramirez L."/>
            <person name="Pisabarro A.G."/>
            <person name="Kuo A."/>
            <person name="Tritt A."/>
            <person name="Lipzen A."/>
            <person name="He G."/>
            <person name="Yan M."/>
            <person name="Ng V."/>
            <person name="Cullen D."/>
            <person name="Martin F."/>
            <person name="Rosso M.-N."/>
            <person name="Henrissat B."/>
            <person name="Hibbett D."/>
            <person name="Martinez A.T."/>
            <person name="Grigoriev I.V."/>
        </authorList>
    </citation>
    <scope>NUCLEOTIDE SEQUENCE</scope>
    <source>
        <strain evidence="2">CIRM-BRFM 674</strain>
    </source>
</reference>
<dbReference type="PANTHER" id="PTHR44167">
    <property type="entry name" value="OVARIAN-SPECIFIC SERINE/THREONINE-PROTEIN KINASE LOK-RELATED"/>
    <property type="match status" value="1"/>
</dbReference>
<gene>
    <name evidence="2" type="ORF">BDN70DRAFT_857084</name>
</gene>
<proteinExistence type="predicted"/>
<organism evidence="2 3">
    <name type="scientific">Pholiota conissans</name>
    <dbReference type="NCBI Taxonomy" id="109636"/>
    <lineage>
        <taxon>Eukaryota</taxon>
        <taxon>Fungi</taxon>
        <taxon>Dikarya</taxon>
        <taxon>Basidiomycota</taxon>
        <taxon>Agaricomycotina</taxon>
        <taxon>Agaricomycetes</taxon>
        <taxon>Agaricomycetidae</taxon>
        <taxon>Agaricales</taxon>
        <taxon>Agaricineae</taxon>
        <taxon>Strophariaceae</taxon>
        <taxon>Pholiota</taxon>
    </lineage>
</organism>